<dbReference type="Proteomes" id="UP001209854">
    <property type="component" value="Unassembled WGS sequence"/>
</dbReference>
<dbReference type="EMBL" id="JAPFCC010000001">
    <property type="protein sequence ID" value="MCW7553420.1"/>
    <property type="molecule type" value="Genomic_DNA"/>
</dbReference>
<dbReference type="RefSeq" id="WP_262568250.1">
    <property type="nucleotide sequence ID" value="NZ_JAPFCC010000001.1"/>
</dbReference>
<protein>
    <submittedName>
        <fullName evidence="2">Uncharacterized protein</fullName>
    </submittedName>
</protein>
<evidence type="ECO:0000256" key="1">
    <source>
        <dbReference type="SAM" id="SignalP"/>
    </source>
</evidence>
<comment type="caution">
    <text evidence="2">The sequence shown here is derived from an EMBL/GenBank/DDBJ whole genome shotgun (WGS) entry which is preliminary data.</text>
</comment>
<feature type="signal peptide" evidence="1">
    <location>
        <begin position="1"/>
        <end position="23"/>
    </location>
</feature>
<accession>A0ABT3MVP8</accession>
<reference evidence="2 3" key="1">
    <citation type="submission" date="2022-10" db="EMBL/GenBank/DDBJ databases">
        <title>High-quality genome sequences of two octocoral-associated bacteria, Endozoicomonas euniceicola EF212 and Endozoicomonas gorgoniicola PS125.</title>
        <authorList>
            <person name="Chiou Y.-J."/>
            <person name="Chen Y.-H."/>
        </authorList>
    </citation>
    <scope>NUCLEOTIDE SEQUENCE [LARGE SCALE GENOMIC DNA]</scope>
    <source>
        <strain evidence="2 3">PS125</strain>
    </source>
</reference>
<keyword evidence="1" id="KW-0732">Signal</keyword>
<evidence type="ECO:0000313" key="3">
    <source>
        <dbReference type="Proteomes" id="UP001209854"/>
    </source>
</evidence>
<organism evidence="2 3">
    <name type="scientific">Endozoicomonas gorgoniicola</name>
    <dbReference type="NCBI Taxonomy" id="1234144"/>
    <lineage>
        <taxon>Bacteria</taxon>
        <taxon>Pseudomonadati</taxon>
        <taxon>Pseudomonadota</taxon>
        <taxon>Gammaproteobacteria</taxon>
        <taxon>Oceanospirillales</taxon>
        <taxon>Endozoicomonadaceae</taxon>
        <taxon>Endozoicomonas</taxon>
    </lineage>
</organism>
<keyword evidence="3" id="KW-1185">Reference proteome</keyword>
<evidence type="ECO:0000313" key="2">
    <source>
        <dbReference type="EMBL" id="MCW7553420.1"/>
    </source>
</evidence>
<gene>
    <name evidence="2" type="ORF">NX722_12400</name>
</gene>
<name>A0ABT3MVP8_9GAMM</name>
<sequence>MKKRIAHIILFSMVLFFFPSARAVNFQQFIIQLNGMSLLEITKRQEPYSPGTSYDIRAVSPANGQLVQYNLEPDTSDQVSASAFQSLLNWFSVHFWAPTFPDSIRENSIHSLLQALILTHHNLGYRSFAVTIHGDGNAELSMRASSGSRIQAETTLHSAGSAPWDSFLDSTSTSDNRLLHYFFNHMNHAHLLRFIILPRQFSDAVGFMDLELHSSNRRFDSNLNVQVSQRGEETLVLNVVGVVDRNGLPAEVLQQRTPFSAQFGQLENLLPGAPGAIGEAVPLGISGAGVQ</sequence>
<proteinExistence type="predicted"/>
<feature type="chain" id="PRO_5045173056" evidence="1">
    <location>
        <begin position="24"/>
        <end position="291"/>
    </location>
</feature>